<comment type="pathway">
    <text evidence="1 6">Cell wall biogenesis; peptidoglycan biosynthesis.</text>
</comment>
<keyword evidence="3 6" id="KW-0133">Cell shape</keyword>
<evidence type="ECO:0000313" key="10">
    <source>
        <dbReference type="Proteomes" id="UP000316562"/>
    </source>
</evidence>
<evidence type="ECO:0000256" key="7">
    <source>
        <dbReference type="SAM" id="Phobius"/>
    </source>
</evidence>
<keyword evidence="7" id="KW-0472">Membrane</keyword>
<accession>A0A519BEV0</accession>
<dbReference type="InterPro" id="IPR038063">
    <property type="entry name" value="Transpep_catalytic_dom"/>
</dbReference>
<keyword evidence="7" id="KW-1133">Transmembrane helix</keyword>
<proteinExistence type="predicted"/>
<evidence type="ECO:0000256" key="4">
    <source>
        <dbReference type="ARBA" id="ARBA00022984"/>
    </source>
</evidence>
<dbReference type="Pfam" id="PF03734">
    <property type="entry name" value="YkuD"/>
    <property type="match status" value="1"/>
</dbReference>
<evidence type="ECO:0000256" key="3">
    <source>
        <dbReference type="ARBA" id="ARBA00022960"/>
    </source>
</evidence>
<evidence type="ECO:0000256" key="1">
    <source>
        <dbReference type="ARBA" id="ARBA00004752"/>
    </source>
</evidence>
<keyword evidence="2" id="KW-0808">Transferase</keyword>
<evidence type="ECO:0000259" key="8">
    <source>
        <dbReference type="PROSITE" id="PS52029"/>
    </source>
</evidence>
<keyword evidence="4 6" id="KW-0573">Peptidoglycan synthesis</keyword>
<evidence type="ECO:0000256" key="6">
    <source>
        <dbReference type="PROSITE-ProRule" id="PRU01373"/>
    </source>
</evidence>
<feature type="transmembrane region" description="Helical" evidence="7">
    <location>
        <begin position="12"/>
        <end position="33"/>
    </location>
</feature>
<gene>
    <name evidence="9" type="ORF">EVJ46_09725</name>
</gene>
<sequence length="782" mass="91290">MNNNRKNIKKKLFIIIFIFIIFFLTGSSIAFMLNKPLRYTFKKNIFVPLKNFTLSIFKIKSAKSLTETTIKQTDAAVHTASTDNKSIIKPQTNGINNIYRHRNSLKITMPANFIYPYLYHGIYRKGNNLFSVIMSKLNYLPIECIPFSAADIGKNYIYIKYEHNRYCRWKWRWKNLPDSFIKDWKPDYFSAILEGAAMNFQHQNKLRITGRINENVWKTAFKDLRNHKTNKYGLTVVWADKTFPKTLHLWKNGKNILVSFVNTGVFDAPTYNGIFPVYERYFEATMSGKTPWHQPYDDKNIPFINYFDFGEAIHGFPRGMYGINKSLGCLELPLRNAWIIWKQINYGTMVDVIKNTHIKPAFKQKNYLHPKIKNFIPDKNFLKYYLLNKRNSIKVISLLNKNNKNKNKSRHLHKNTDFAYPAIDSYRKNSSDMPDMPLKLKFIYVDNSMTFQDVPVTSLVYFKFKTNRNNTGYNFFKKVILTSGINYGGKIDILSKASGKKNKLFFSDVRNLKGTYIRSVYSLSKLSKNFNKTDIKKCLTIKQRNSGILSNLAVNNRNNTLWVISYLYSYAKNTFNNYLCKIKINNNHTMSLQKKMLLKNYVSYLTFDKNGNLLLSGLKFKNGSAVNYIEEIKNKYLNKRLNNQYIKRLYAISGKFSSTMPIVSGYKNTLWALKHSFHNGYVYNNILRLRIKQRYLKHKYANKYENTVKPSVKNIASIRGYIGNLSENSSGDLFFINNVLKHGIFYKTLYEINPNSGSYNPVRLLRFNGKLNGVAGSIIVLN</sequence>
<name>A0A519BEV0_ACIG2</name>
<keyword evidence="7" id="KW-0812">Transmembrane</keyword>
<feature type="domain" description="L,D-TPase catalytic" evidence="8">
    <location>
        <begin position="236"/>
        <end position="353"/>
    </location>
</feature>
<dbReference type="Gene3D" id="2.40.440.10">
    <property type="entry name" value="L,D-transpeptidase catalytic domain-like"/>
    <property type="match status" value="1"/>
</dbReference>
<dbReference type="AlphaFoldDB" id="A0A519BEV0"/>
<evidence type="ECO:0000313" key="9">
    <source>
        <dbReference type="EMBL" id="RZD15789.1"/>
    </source>
</evidence>
<dbReference type="GO" id="GO:0016740">
    <property type="term" value="F:transferase activity"/>
    <property type="evidence" value="ECO:0007669"/>
    <property type="project" value="UniProtKB-KW"/>
</dbReference>
<dbReference type="EMBL" id="SGBC01000004">
    <property type="protein sequence ID" value="RZD15789.1"/>
    <property type="molecule type" value="Genomic_DNA"/>
</dbReference>
<protein>
    <recommendedName>
        <fullName evidence="8">L,D-TPase catalytic domain-containing protein</fullName>
    </recommendedName>
</protein>
<dbReference type="GO" id="GO:0008360">
    <property type="term" value="P:regulation of cell shape"/>
    <property type="evidence" value="ECO:0007669"/>
    <property type="project" value="UniProtKB-UniRule"/>
</dbReference>
<feature type="active site" description="Nucleophile" evidence="6">
    <location>
        <position position="329"/>
    </location>
</feature>
<dbReference type="CDD" id="cd16913">
    <property type="entry name" value="YkuD_like"/>
    <property type="match status" value="1"/>
</dbReference>
<evidence type="ECO:0000256" key="5">
    <source>
        <dbReference type="ARBA" id="ARBA00023316"/>
    </source>
</evidence>
<keyword evidence="5 6" id="KW-0961">Cell wall biogenesis/degradation</keyword>
<dbReference type="GO" id="GO:0071555">
    <property type="term" value="P:cell wall organization"/>
    <property type="evidence" value="ECO:0007669"/>
    <property type="project" value="UniProtKB-UniRule"/>
</dbReference>
<evidence type="ECO:0000256" key="2">
    <source>
        <dbReference type="ARBA" id="ARBA00022679"/>
    </source>
</evidence>
<dbReference type="GO" id="GO:0009252">
    <property type="term" value="P:peptidoglycan biosynthetic process"/>
    <property type="evidence" value="ECO:0007669"/>
    <property type="project" value="UniProtKB-UniPathway"/>
</dbReference>
<dbReference type="PROSITE" id="PS52029">
    <property type="entry name" value="LD_TPASE"/>
    <property type="match status" value="1"/>
</dbReference>
<dbReference type="SUPFAM" id="SSF141523">
    <property type="entry name" value="L,D-transpeptidase catalytic domain-like"/>
    <property type="match status" value="1"/>
</dbReference>
<reference evidence="9 10" key="1">
    <citation type="journal article" date="2019" name="ISME J.">
        <title>Insights into ecological role of a new deltaproteobacterial order Candidatus Acidulodesulfobacterales by metagenomics and metatranscriptomics.</title>
        <authorList>
            <person name="Tan S."/>
            <person name="Liu J."/>
            <person name="Fang Y."/>
            <person name="Hedlund B.P."/>
            <person name="Lian Z.H."/>
            <person name="Huang L.Y."/>
            <person name="Li J.T."/>
            <person name="Huang L.N."/>
            <person name="Li W.J."/>
            <person name="Jiang H.C."/>
            <person name="Dong H.L."/>
            <person name="Shu W.S."/>
        </authorList>
    </citation>
    <scope>NUCLEOTIDE SEQUENCE [LARGE SCALE GENOMIC DNA]</scope>
    <source>
        <strain evidence="9">AP2</strain>
    </source>
</reference>
<dbReference type="UniPathway" id="UPA00219"/>
<comment type="caution">
    <text evidence="9">The sequence shown here is derived from an EMBL/GenBank/DDBJ whole genome shotgun (WGS) entry which is preliminary data.</text>
</comment>
<organism evidence="9 10">
    <name type="scientific">Acididesulfobacter guangdongensis</name>
    <dbReference type="NCBI Taxonomy" id="2597225"/>
    <lineage>
        <taxon>Bacteria</taxon>
        <taxon>Deltaproteobacteria</taxon>
        <taxon>Candidatus Acidulodesulfobacterales</taxon>
        <taxon>Candidatus Acididesulfobacter</taxon>
    </lineage>
</organism>
<dbReference type="InterPro" id="IPR005490">
    <property type="entry name" value="LD_TPept_cat_dom"/>
</dbReference>
<dbReference type="Proteomes" id="UP000316562">
    <property type="component" value="Unassembled WGS sequence"/>
</dbReference>
<feature type="active site" description="Proton donor/acceptor" evidence="6">
    <location>
        <position position="314"/>
    </location>
</feature>